<dbReference type="InterPro" id="IPR023650">
    <property type="entry name" value="Beta-lactam_class-A_AS"/>
</dbReference>
<dbReference type="GO" id="GO:0030655">
    <property type="term" value="P:beta-lactam antibiotic catabolic process"/>
    <property type="evidence" value="ECO:0007669"/>
    <property type="project" value="InterPro"/>
</dbReference>
<dbReference type="STRING" id="450378.GCA_001661675_02409"/>
<comment type="catalytic activity">
    <reaction evidence="1 6">
        <text>a beta-lactam + H2O = a substituted beta-amino acid</text>
        <dbReference type="Rhea" id="RHEA:20401"/>
        <dbReference type="ChEBI" id="CHEBI:15377"/>
        <dbReference type="ChEBI" id="CHEBI:35627"/>
        <dbReference type="ChEBI" id="CHEBI:140347"/>
        <dbReference type="EC" id="3.5.2.6"/>
    </reaction>
</comment>
<gene>
    <name evidence="8" type="ORF">A9D14_11990</name>
</gene>
<sequence length="355" mass="37847">MKGLSSHKLRQAGAIIRRYGVGFLAASALGFAPAAHAQAKHPEAQSFEEFLNGPEGAILDSHQANENLPETFRRQLFAVAPQAQGRIGVAALDLTTGQTVSIQGDEPFPMASTSKIAIAATFLAGVDSGKYSLFDRYPLMVPVASEPFSSKVAPVRAGQTMTAEMLIERMITRSDNQATDALLAVVGGPQAVNAWARKAGLGRFRIDRDIATLVRDRWEFDLSRHVDVRDSTPPEEMVELIAGIHQGKWLSPASRGLLIGAMTRTVTGSSRIKAGLPRGVSFGHKTGTLNKTASDVGFVTLPDGRVVVMAIYVTGQSGPAARNAKIAEITRTIYNGFATAPARHASNDNNVFAAN</sequence>
<dbReference type="InterPro" id="IPR000871">
    <property type="entry name" value="Beta-lactam_class-A"/>
</dbReference>
<dbReference type="PROSITE" id="PS00146">
    <property type="entry name" value="BETA_LACTAMASE_A"/>
    <property type="match status" value="1"/>
</dbReference>
<dbReference type="InterPro" id="IPR012338">
    <property type="entry name" value="Beta-lactam/transpept-like"/>
</dbReference>
<accession>A0A1Z1FDC8</accession>
<evidence type="ECO:0000256" key="5">
    <source>
        <dbReference type="ARBA" id="ARBA00023251"/>
    </source>
</evidence>
<keyword evidence="5 6" id="KW-0046">Antibiotic resistance</keyword>
<dbReference type="EC" id="3.5.2.6" evidence="3 6"/>
<dbReference type="EMBL" id="CP019602">
    <property type="protein sequence ID" value="ARU16760.1"/>
    <property type="molecule type" value="Genomic_DNA"/>
</dbReference>
<dbReference type="Pfam" id="PF13354">
    <property type="entry name" value="Beta-lactamase2"/>
    <property type="match status" value="1"/>
</dbReference>
<evidence type="ECO:0000256" key="3">
    <source>
        <dbReference type="ARBA" id="ARBA00012865"/>
    </source>
</evidence>
<dbReference type="Gene3D" id="3.40.710.10">
    <property type="entry name" value="DD-peptidase/beta-lactamase superfamily"/>
    <property type="match status" value="1"/>
</dbReference>
<evidence type="ECO:0000256" key="2">
    <source>
        <dbReference type="ARBA" id="ARBA00009009"/>
    </source>
</evidence>
<feature type="domain" description="Beta-lactamase class A catalytic" evidence="7">
    <location>
        <begin position="88"/>
        <end position="313"/>
    </location>
</feature>
<dbReference type="NCBIfam" id="NF033103">
    <property type="entry name" value="bla_class_A"/>
    <property type="match status" value="1"/>
</dbReference>
<keyword evidence="4 6" id="KW-0378">Hydrolase</keyword>
<dbReference type="InterPro" id="IPR045155">
    <property type="entry name" value="Beta-lactam_cat"/>
</dbReference>
<dbReference type="SUPFAM" id="SSF56601">
    <property type="entry name" value="beta-lactamase/transpeptidase-like"/>
    <property type="match status" value="1"/>
</dbReference>
<evidence type="ECO:0000256" key="4">
    <source>
        <dbReference type="ARBA" id="ARBA00022801"/>
    </source>
</evidence>
<dbReference type="AlphaFoldDB" id="A0A1Z1FDC8"/>
<dbReference type="GO" id="GO:0008800">
    <property type="term" value="F:beta-lactamase activity"/>
    <property type="evidence" value="ECO:0007669"/>
    <property type="project" value="UniProtKB-UniRule"/>
</dbReference>
<proteinExistence type="inferred from homology"/>
<organism evidence="8 9">
    <name type="scientific">Croceicoccus marinus</name>
    <dbReference type="NCBI Taxonomy" id="450378"/>
    <lineage>
        <taxon>Bacteria</taxon>
        <taxon>Pseudomonadati</taxon>
        <taxon>Pseudomonadota</taxon>
        <taxon>Alphaproteobacteria</taxon>
        <taxon>Sphingomonadales</taxon>
        <taxon>Erythrobacteraceae</taxon>
        <taxon>Croceicoccus</taxon>
    </lineage>
</organism>
<evidence type="ECO:0000256" key="1">
    <source>
        <dbReference type="ARBA" id="ARBA00001526"/>
    </source>
</evidence>
<dbReference type="RefSeq" id="WP_066846741.1">
    <property type="nucleotide sequence ID" value="NZ_CP019602.1"/>
</dbReference>
<evidence type="ECO:0000256" key="6">
    <source>
        <dbReference type="RuleBase" id="RU361140"/>
    </source>
</evidence>
<reference evidence="8 9" key="1">
    <citation type="submission" date="2017-01" db="EMBL/GenBank/DDBJ databases">
        <title>Complete genome sequence of esterase-producing bacterium Croceicoccus marinus E4A9.</title>
        <authorList>
            <person name="Wu Y.-H."/>
            <person name="Cheng H."/>
            <person name="Xu L."/>
            <person name="Huo Y.-Y."/>
            <person name="Wang C.-S."/>
            <person name="Xu X.-W."/>
        </authorList>
    </citation>
    <scope>NUCLEOTIDE SEQUENCE [LARGE SCALE GENOMIC DNA]</scope>
    <source>
        <strain evidence="8 9">E4A9</strain>
    </source>
</reference>
<protein>
    <recommendedName>
        <fullName evidence="3 6">Beta-lactamase</fullName>
        <ecNumber evidence="3 6">3.5.2.6</ecNumber>
    </recommendedName>
</protein>
<dbReference type="GO" id="GO:0046677">
    <property type="term" value="P:response to antibiotic"/>
    <property type="evidence" value="ECO:0007669"/>
    <property type="project" value="UniProtKB-UniRule"/>
</dbReference>
<name>A0A1Z1FDC8_9SPHN</name>
<comment type="similarity">
    <text evidence="2 6">Belongs to the class-A beta-lactamase family.</text>
</comment>
<dbReference type="PANTHER" id="PTHR35333:SF3">
    <property type="entry name" value="BETA-LACTAMASE-TYPE TRANSPEPTIDASE FOLD CONTAINING PROTEIN"/>
    <property type="match status" value="1"/>
</dbReference>
<dbReference type="PRINTS" id="PR00118">
    <property type="entry name" value="BLACTAMASEA"/>
</dbReference>
<evidence type="ECO:0000313" key="8">
    <source>
        <dbReference type="EMBL" id="ARU16760.1"/>
    </source>
</evidence>
<dbReference type="KEGG" id="cman:A9D14_11990"/>
<dbReference type="OrthoDB" id="9784149at2"/>
<dbReference type="PANTHER" id="PTHR35333">
    <property type="entry name" value="BETA-LACTAMASE"/>
    <property type="match status" value="1"/>
</dbReference>
<evidence type="ECO:0000259" key="7">
    <source>
        <dbReference type="Pfam" id="PF13354"/>
    </source>
</evidence>
<keyword evidence="9" id="KW-1185">Reference proteome</keyword>
<evidence type="ECO:0000313" key="9">
    <source>
        <dbReference type="Proteomes" id="UP000195807"/>
    </source>
</evidence>
<dbReference type="Proteomes" id="UP000195807">
    <property type="component" value="Chromosome"/>
</dbReference>